<dbReference type="SMART" id="SM00014">
    <property type="entry name" value="acidPPc"/>
    <property type="match status" value="1"/>
</dbReference>
<feature type="chain" id="PRO_5045691994" description="Acid phosphatase" evidence="2">
    <location>
        <begin position="20"/>
        <end position="235"/>
    </location>
</feature>
<evidence type="ECO:0000313" key="4">
    <source>
        <dbReference type="EMBL" id="MFC4526877.1"/>
    </source>
</evidence>
<dbReference type="InterPro" id="IPR036938">
    <property type="entry name" value="PAP2/HPO_sf"/>
</dbReference>
<dbReference type="EMBL" id="JBHSGA010000017">
    <property type="protein sequence ID" value="MFC4526877.1"/>
    <property type="molecule type" value="Genomic_DNA"/>
</dbReference>
<feature type="domain" description="Phosphatidic acid phosphatase type 2/haloperoxidase" evidence="3">
    <location>
        <begin position="94"/>
        <end position="203"/>
    </location>
</feature>
<dbReference type="EC" id="3.1.3.2" evidence="1"/>
<feature type="signal peptide" evidence="2">
    <location>
        <begin position="1"/>
        <end position="19"/>
    </location>
</feature>
<comment type="similarity">
    <text evidence="1">Belongs to the class A bacterial acid phosphatase family.</text>
</comment>
<dbReference type="RefSeq" id="WP_266148778.1">
    <property type="nucleotide sequence ID" value="NZ_CP064028.1"/>
</dbReference>
<keyword evidence="5" id="KW-1185">Reference proteome</keyword>
<proteinExistence type="inferred from homology"/>
<dbReference type="Proteomes" id="UP001595961">
    <property type="component" value="Unassembled WGS sequence"/>
</dbReference>
<gene>
    <name evidence="4" type="ORF">ACFO5W_09575</name>
</gene>
<sequence length="235" mass="24880">MMRMTILGLALSLALSAAASGSGGSTPDLVAVLPPPPAAGSLAAQHELQTVLGVQASRTPADEAAARADNEHSVFRFADVFGSSFEAAKLPHTAALFARLVIYDKAAVKPAKIYWHHPRPPIVSAQVQPLAQEKADDWSYPSGHATLGYSEAVLLANMVPEKRAAIFARADLYAQHRVVMGVHFPSDIEAGRLAGTVIGADLLHDPDWQADYEAARLELRAALKLPTTPPKDGPG</sequence>
<evidence type="ECO:0000313" key="5">
    <source>
        <dbReference type="Proteomes" id="UP001595961"/>
    </source>
</evidence>
<dbReference type="CDD" id="cd03397">
    <property type="entry name" value="PAP2_acid_phosphatase"/>
    <property type="match status" value="1"/>
</dbReference>
<dbReference type="PIRSF" id="PIRSF000897">
    <property type="entry name" value="Acid_Ptase_ClsA"/>
    <property type="match status" value="1"/>
</dbReference>
<evidence type="ECO:0000256" key="2">
    <source>
        <dbReference type="SAM" id="SignalP"/>
    </source>
</evidence>
<evidence type="ECO:0000256" key="1">
    <source>
        <dbReference type="PIRNR" id="PIRNR000897"/>
    </source>
</evidence>
<comment type="catalytic activity">
    <reaction evidence="1">
        <text>a phosphate monoester + H2O = an alcohol + phosphate</text>
        <dbReference type="Rhea" id="RHEA:15017"/>
        <dbReference type="ChEBI" id="CHEBI:15377"/>
        <dbReference type="ChEBI" id="CHEBI:30879"/>
        <dbReference type="ChEBI" id="CHEBI:43474"/>
        <dbReference type="ChEBI" id="CHEBI:67140"/>
        <dbReference type="EC" id="3.1.3.2"/>
    </reaction>
</comment>
<dbReference type="PRINTS" id="PR00483">
    <property type="entry name" value="BACPHPHTASE"/>
</dbReference>
<evidence type="ECO:0000259" key="3">
    <source>
        <dbReference type="SMART" id="SM00014"/>
    </source>
</evidence>
<organism evidence="4 5">
    <name type="scientific">Dyella halodurans</name>
    <dbReference type="NCBI Taxonomy" id="1920171"/>
    <lineage>
        <taxon>Bacteria</taxon>
        <taxon>Pseudomonadati</taxon>
        <taxon>Pseudomonadota</taxon>
        <taxon>Gammaproteobacteria</taxon>
        <taxon>Lysobacterales</taxon>
        <taxon>Rhodanobacteraceae</taxon>
        <taxon>Dyella</taxon>
    </lineage>
</organism>
<accession>A0ABV9C1N2</accession>
<protein>
    <recommendedName>
        <fullName evidence="1">Acid phosphatase</fullName>
        <ecNumber evidence="1">3.1.3.2</ecNumber>
    </recommendedName>
</protein>
<keyword evidence="2" id="KW-0732">Signal</keyword>
<comment type="caution">
    <text evidence="4">The sequence shown here is derived from an EMBL/GenBank/DDBJ whole genome shotgun (WGS) entry which is preliminary data.</text>
</comment>
<name>A0ABV9C1N2_9GAMM</name>
<dbReference type="Pfam" id="PF01569">
    <property type="entry name" value="PAP2"/>
    <property type="match status" value="1"/>
</dbReference>
<reference evidence="5" key="1">
    <citation type="journal article" date="2019" name="Int. J. Syst. Evol. Microbiol.">
        <title>The Global Catalogue of Microorganisms (GCM) 10K type strain sequencing project: providing services to taxonomists for standard genome sequencing and annotation.</title>
        <authorList>
            <consortium name="The Broad Institute Genomics Platform"/>
            <consortium name="The Broad Institute Genome Sequencing Center for Infectious Disease"/>
            <person name="Wu L."/>
            <person name="Ma J."/>
        </authorList>
    </citation>
    <scope>NUCLEOTIDE SEQUENCE [LARGE SCALE GENOMIC DNA]</scope>
    <source>
        <strain evidence="5">CCM 4481</strain>
    </source>
</reference>
<keyword evidence="1" id="KW-0378">Hydrolase</keyword>
<dbReference type="Gene3D" id="1.20.144.10">
    <property type="entry name" value="Phosphatidic acid phosphatase type 2/haloperoxidase"/>
    <property type="match status" value="1"/>
</dbReference>
<dbReference type="SUPFAM" id="SSF48317">
    <property type="entry name" value="Acid phosphatase/Vanadium-dependent haloperoxidase"/>
    <property type="match status" value="1"/>
</dbReference>
<dbReference type="InterPro" id="IPR000326">
    <property type="entry name" value="PAP2/HPO"/>
</dbReference>
<dbReference type="InterPro" id="IPR001011">
    <property type="entry name" value="Acid_Pase_classA_bac"/>
</dbReference>